<keyword evidence="3" id="KW-1003">Cell membrane</keyword>
<feature type="transmembrane region" description="Helical" evidence="12">
    <location>
        <begin position="310"/>
        <end position="331"/>
    </location>
</feature>
<dbReference type="EMBL" id="GL732592">
    <property type="protein sequence ID" value="EFX73329.1"/>
    <property type="molecule type" value="Genomic_DNA"/>
</dbReference>
<feature type="transmembrane region" description="Helical" evidence="12">
    <location>
        <begin position="66"/>
        <end position="89"/>
    </location>
</feature>
<dbReference type="Proteomes" id="UP000000305">
    <property type="component" value="Unassembled WGS sequence"/>
</dbReference>
<feature type="transmembrane region" description="Helical" evidence="12">
    <location>
        <begin position="175"/>
        <end position="198"/>
    </location>
</feature>
<dbReference type="Pfam" id="PF00001">
    <property type="entry name" value="7tm_1"/>
    <property type="match status" value="1"/>
</dbReference>
<dbReference type="PANTHER" id="PTHR24246">
    <property type="entry name" value="OLFACTORY RECEPTOR AND ADENOSINE RECEPTOR"/>
    <property type="match status" value="1"/>
</dbReference>
<dbReference type="PROSITE" id="PS50262">
    <property type="entry name" value="G_PROTEIN_RECEP_F1_2"/>
    <property type="match status" value="1"/>
</dbReference>
<keyword evidence="15" id="KW-1185">Reference proteome</keyword>
<gene>
    <name evidence="14" type="ORF">DAPPUDRAFT_325397</name>
</gene>
<keyword evidence="7 12" id="KW-0472">Membrane</keyword>
<feature type="region of interest" description="Disordered" evidence="11">
    <location>
        <begin position="211"/>
        <end position="233"/>
    </location>
</feature>
<dbReference type="PhylomeDB" id="E9H4L1"/>
<dbReference type="SUPFAM" id="SSF81321">
    <property type="entry name" value="Family A G protein-coupled receptor-like"/>
    <property type="match status" value="1"/>
</dbReference>
<evidence type="ECO:0000256" key="7">
    <source>
        <dbReference type="ARBA" id="ARBA00023136"/>
    </source>
</evidence>
<dbReference type="KEGG" id="dpx:DAPPUDRAFT_325397"/>
<keyword evidence="8" id="KW-0675">Receptor</keyword>
<dbReference type="InParanoid" id="E9H4L1"/>
<feature type="domain" description="G-protein coupled receptors family 1 profile" evidence="13">
    <location>
        <begin position="45"/>
        <end position="329"/>
    </location>
</feature>
<dbReference type="GO" id="GO:0043410">
    <property type="term" value="P:positive regulation of MAPK cascade"/>
    <property type="evidence" value="ECO:0000318"/>
    <property type="project" value="GO_Central"/>
</dbReference>
<organism evidence="14 15">
    <name type="scientific">Daphnia pulex</name>
    <name type="common">Water flea</name>
    <dbReference type="NCBI Taxonomy" id="6669"/>
    <lineage>
        <taxon>Eukaryota</taxon>
        <taxon>Metazoa</taxon>
        <taxon>Ecdysozoa</taxon>
        <taxon>Arthropoda</taxon>
        <taxon>Crustacea</taxon>
        <taxon>Branchiopoda</taxon>
        <taxon>Diplostraca</taxon>
        <taxon>Cladocera</taxon>
        <taxon>Anomopoda</taxon>
        <taxon>Daphniidae</taxon>
        <taxon>Daphnia</taxon>
    </lineage>
</organism>
<accession>E9H4L1</accession>
<evidence type="ECO:0000256" key="12">
    <source>
        <dbReference type="SAM" id="Phobius"/>
    </source>
</evidence>
<dbReference type="InterPro" id="IPR017452">
    <property type="entry name" value="GPCR_Rhodpsn_7TM"/>
</dbReference>
<keyword evidence="9" id="KW-0325">Glycoprotein</keyword>
<proteinExistence type="inferred from homology"/>
<comment type="similarity">
    <text evidence="2">Belongs to the G-protein coupled receptor 1 family.</text>
</comment>
<feature type="transmembrane region" description="Helical" evidence="12">
    <location>
        <begin position="141"/>
        <end position="163"/>
    </location>
</feature>
<dbReference type="GO" id="GO:0004989">
    <property type="term" value="F:octopamine receptor activity"/>
    <property type="evidence" value="ECO:0000318"/>
    <property type="project" value="GO_Central"/>
</dbReference>
<dbReference type="OrthoDB" id="6147321at2759"/>
<sequence length="345" mass="39521">MNNTSSNQEGDHIIDPENNDEYNPIDPVFFLIIVKCVCCLIGIPLNVSIIVTIIRYRQFRSKPRKIFLLGIFFSNLSFFAPALIKLIYWGFYPVESLCKTYVALVGLPQSLLLSNMLLALVDRYLAINHPWAHREKMTVRLACLAVVISSALIVFLLKFVYIAGLVPLRCQVLSVHSNILAAILVTLFLSCIAMNFIVYRQTKIHLRRDSRTLSPQGTNEETQEIPLNDRSTRGSASFSLNDHLTNNMPMSIHVDRRKSFEMEIEATFTLIIGVASLFVTVFPMFILLFIIMMCQLVYNEELECSNLTWLMTYFKELGSIHAVYSPLIFLVRNKELRVVLFDCFQ</sequence>
<evidence type="ECO:0000256" key="6">
    <source>
        <dbReference type="ARBA" id="ARBA00023040"/>
    </source>
</evidence>
<evidence type="ECO:0000256" key="9">
    <source>
        <dbReference type="ARBA" id="ARBA00023180"/>
    </source>
</evidence>
<keyword evidence="5 12" id="KW-1133">Transmembrane helix</keyword>
<protein>
    <recommendedName>
        <fullName evidence="13">G-protein coupled receptors family 1 profile domain-containing protein</fullName>
    </recommendedName>
</protein>
<dbReference type="PANTHER" id="PTHR24246:SF27">
    <property type="entry name" value="ADENOSINE RECEPTOR, ISOFORM A"/>
    <property type="match status" value="1"/>
</dbReference>
<dbReference type="HOGENOM" id="CLU_055342_1_0_1"/>
<comment type="subcellular location">
    <subcellularLocation>
        <location evidence="1">Cell membrane</location>
        <topology evidence="1">Multi-pass membrane protein</topology>
    </subcellularLocation>
</comment>
<keyword evidence="4 12" id="KW-0812">Transmembrane</keyword>
<dbReference type="AlphaFoldDB" id="E9H4L1"/>
<evidence type="ECO:0000256" key="8">
    <source>
        <dbReference type="ARBA" id="ARBA00023170"/>
    </source>
</evidence>
<keyword evidence="6" id="KW-0297">G-protein coupled receptor</keyword>
<evidence type="ECO:0000256" key="10">
    <source>
        <dbReference type="ARBA" id="ARBA00023224"/>
    </source>
</evidence>
<reference evidence="14 15" key="1">
    <citation type="journal article" date="2011" name="Science">
        <title>The ecoresponsive genome of Daphnia pulex.</title>
        <authorList>
            <person name="Colbourne J.K."/>
            <person name="Pfrender M.E."/>
            <person name="Gilbert D."/>
            <person name="Thomas W.K."/>
            <person name="Tucker A."/>
            <person name="Oakley T.H."/>
            <person name="Tokishita S."/>
            <person name="Aerts A."/>
            <person name="Arnold G.J."/>
            <person name="Basu M.K."/>
            <person name="Bauer D.J."/>
            <person name="Caceres C.E."/>
            <person name="Carmel L."/>
            <person name="Casola C."/>
            <person name="Choi J.H."/>
            <person name="Detter J.C."/>
            <person name="Dong Q."/>
            <person name="Dusheyko S."/>
            <person name="Eads B.D."/>
            <person name="Frohlich T."/>
            <person name="Geiler-Samerotte K.A."/>
            <person name="Gerlach D."/>
            <person name="Hatcher P."/>
            <person name="Jogdeo S."/>
            <person name="Krijgsveld J."/>
            <person name="Kriventseva E.V."/>
            <person name="Kultz D."/>
            <person name="Laforsch C."/>
            <person name="Lindquist E."/>
            <person name="Lopez J."/>
            <person name="Manak J.R."/>
            <person name="Muller J."/>
            <person name="Pangilinan J."/>
            <person name="Patwardhan R.P."/>
            <person name="Pitluck S."/>
            <person name="Pritham E.J."/>
            <person name="Rechtsteiner A."/>
            <person name="Rho M."/>
            <person name="Rogozin I.B."/>
            <person name="Sakarya O."/>
            <person name="Salamov A."/>
            <person name="Schaack S."/>
            <person name="Shapiro H."/>
            <person name="Shiga Y."/>
            <person name="Skalitzky C."/>
            <person name="Smith Z."/>
            <person name="Souvorov A."/>
            <person name="Sung W."/>
            <person name="Tang Z."/>
            <person name="Tsuchiya D."/>
            <person name="Tu H."/>
            <person name="Vos H."/>
            <person name="Wang M."/>
            <person name="Wolf Y.I."/>
            <person name="Yamagata H."/>
            <person name="Yamada T."/>
            <person name="Ye Y."/>
            <person name="Shaw J.R."/>
            <person name="Andrews J."/>
            <person name="Crease T.J."/>
            <person name="Tang H."/>
            <person name="Lucas S.M."/>
            <person name="Robertson H.M."/>
            <person name="Bork P."/>
            <person name="Koonin E.V."/>
            <person name="Zdobnov E.M."/>
            <person name="Grigoriev I.V."/>
            <person name="Lynch M."/>
            <person name="Boore J.L."/>
        </authorList>
    </citation>
    <scope>NUCLEOTIDE SEQUENCE [LARGE SCALE GENOMIC DNA]</scope>
</reference>
<evidence type="ECO:0000259" key="13">
    <source>
        <dbReference type="PROSITE" id="PS50262"/>
    </source>
</evidence>
<evidence type="ECO:0000256" key="2">
    <source>
        <dbReference type="ARBA" id="ARBA00010663"/>
    </source>
</evidence>
<dbReference type="GO" id="GO:0005886">
    <property type="term" value="C:plasma membrane"/>
    <property type="evidence" value="ECO:0000318"/>
    <property type="project" value="GO_Central"/>
</dbReference>
<dbReference type="STRING" id="6669.E9H4L1"/>
<dbReference type="Gene3D" id="1.20.1070.10">
    <property type="entry name" value="Rhodopsin 7-helix transmembrane proteins"/>
    <property type="match status" value="1"/>
</dbReference>
<evidence type="ECO:0000313" key="14">
    <source>
        <dbReference type="EMBL" id="EFX73329.1"/>
    </source>
</evidence>
<evidence type="ECO:0000313" key="15">
    <source>
        <dbReference type="Proteomes" id="UP000000305"/>
    </source>
</evidence>
<dbReference type="CDD" id="cd00637">
    <property type="entry name" value="7tm_classA_rhodopsin-like"/>
    <property type="match status" value="1"/>
</dbReference>
<evidence type="ECO:0000256" key="5">
    <source>
        <dbReference type="ARBA" id="ARBA00022989"/>
    </source>
</evidence>
<keyword evidence="10" id="KW-0807">Transducer</keyword>
<evidence type="ECO:0000256" key="3">
    <source>
        <dbReference type="ARBA" id="ARBA00022475"/>
    </source>
</evidence>
<dbReference type="GO" id="GO:0071880">
    <property type="term" value="P:adenylate cyclase-activating adrenergic receptor signaling pathway"/>
    <property type="evidence" value="ECO:0000318"/>
    <property type="project" value="GO_Central"/>
</dbReference>
<feature type="transmembrane region" description="Helical" evidence="12">
    <location>
        <begin position="101"/>
        <end position="121"/>
    </location>
</feature>
<feature type="transmembrane region" description="Helical" evidence="12">
    <location>
        <begin position="28"/>
        <end position="54"/>
    </location>
</feature>
<dbReference type="InterPro" id="IPR000276">
    <property type="entry name" value="GPCR_Rhodpsn"/>
</dbReference>
<dbReference type="FunFam" id="1.20.1070.10:FF:000503">
    <property type="entry name" value="Uncharacterized protein"/>
    <property type="match status" value="1"/>
</dbReference>
<name>E9H4L1_DAPPU</name>
<evidence type="ECO:0000256" key="11">
    <source>
        <dbReference type="SAM" id="MobiDB-lite"/>
    </source>
</evidence>
<feature type="transmembrane region" description="Helical" evidence="12">
    <location>
        <begin position="266"/>
        <end position="298"/>
    </location>
</feature>
<evidence type="ECO:0000256" key="4">
    <source>
        <dbReference type="ARBA" id="ARBA00022692"/>
    </source>
</evidence>
<dbReference type="PRINTS" id="PR00237">
    <property type="entry name" value="GPCRRHODOPSN"/>
</dbReference>
<evidence type="ECO:0000256" key="1">
    <source>
        <dbReference type="ARBA" id="ARBA00004651"/>
    </source>
</evidence>